<gene>
    <name evidence="2" type="ORF">NX782_09685</name>
</gene>
<feature type="region of interest" description="Disordered" evidence="1">
    <location>
        <begin position="1"/>
        <end position="54"/>
    </location>
</feature>
<dbReference type="PANTHER" id="PTHR37166">
    <property type="entry name" value="PROTEIN FLAG"/>
    <property type="match status" value="1"/>
</dbReference>
<dbReference type="EMBL" id="JANUGX010000009">
    <property type="protein sequence ID" value="MCS0589479.1"/>
    <property type="molecule type" value="Genomic_DNA"/>
</dbReference>
<dbReference type="RefSeq" id="WP_258845243.1">
    <property type="nucleotide sequence ID" value="NZ_JANUGX010000009.1"/>
</dbReference>
<keyword evidence="2" id="KW-0969">Cilium</keyword>
<keyword evidence="2" id="KW-0966">Cell projection</keyword>
<dbReference type="Pfam" id="PF03646">
    <property type="entry name" value="FlaG"/>
    <property type="match status" value="1"/>
</dbReference>
<reference evidence="2 3" key="1">
    <citation type="submission" date="2022-08" db="EMBL/GenBank/DDBJ databases">
        <title>Reclassification of Massilia species as members of the genera Telluria, Duganella, Pseudoduganella, Mokoshia gen. nov. and Zemynaea gen. nov. using orthogonal and non-orthogonal genome-based approaches.</title>
        <authorList>
            <person name="Bowman J.P."/>
        </authorList>
    </citation>
    <scope>NUCLEOTIDE SEQUENCE [LARGE SCALE GENOMIC DNA]</scope>
    <source>
        <strain evidence="2 3">LMG 28164</strain>
    </source>
</reference>
<comment type="caution">
    <text evidence="2">The sequence shown here is derived from an EMBL/GenBank/DDBJ whole genome shotgun (WGS) entry which is preliminary data.</text>
</comment>
<evidence type="ECO:0000313" key="3">
    <source>
        <dbReference type="Proteomes" id="UP001205560"/>
    </source>
</evidence>
<keyword evidence="2" id="KW-0282">Flagellum</keyword>
<feature type="compositionally biased region" description="Low complexity" evidence="1">
    <location>
        <begin position="22"/>
        <end position="41"/>
    </location>
</feature>
<dbReference type="PANTHER" id="PTHR37166:SF1">
    <property type="entry name" value="PROTEIN FLAG"/>
    <property type="match status" value="1"/>
</dbReference>
<dbReference type="InterPro" id="IPR035924">
    <property type="entry name" value="FlaG-like_sf"/>
</dbReference>
<dbReference type="SUPFAM" id="SSF160214">
    <property type="entry name" value="FlaG-like"/>
    <property type="match status" value="1"/>
</dbReference>
<organism evidence="2 3">
    <name type="scientific">Massilia norwichensis</name>
    <dbReference type="NCBI Taxonomy" id="1442366"/>
    <lineage>
        <taxon>Bacteria</taxon>
        <taxon>Pseudomonadati</taxon>
        <taxon>Pseudomonadota</taxon>
        <taxon>Betaproteobacteria</taxon>
        <taxon>Burkholderiales</taxon>
        <taxon>Oxalobacteraceae</taxon>
        <taxon>Telluria group</taxon>
        <taxon>Massilia</taxon>
    </lineage>
</organism>
<protein>
    <submittedName>
        <fullName evidence="2">Flagellar protein FlaG</fullName>
    </submittedName>
</protein>
<dbReference type="InterPro" id="IPR005186">
    <property type="entry name" value="FlaG"/>
</dbReference>
<evidence type="ECO:0000256" key="1">
    <source>
        <dbReference type="SAM" id="MobiDB-lite"/>
    </source>
</evidence>
<dbReference type="Gene3D" id="3.30.160.170">
    <property type="entry name" value="FlaG-like"/>
    <property type="match status" value="1"/>
</dbReference>
<sequence>MEIRPLASSPQPTATSIERQLSGGTATASPAVTPAAAPSAGRADERSGGAGLHQAVEHINKSLQASAQSVEFSVDEDSERVIVKVVDRDTGEVLRQMPSQEALDIAKALDRTQGLLIKNQA</sequence>
<keyword evidence="3" id="KW-1185">Reference proteome</keyword>
<accession>A0ABT2A5R5</accession>
<feature type="compositionally biased region" description="Polar residues" evidence="1">
    <location>
        <begin position="8"/>
        <end position="19"/>
    </location>
</feature>
<proteinExistence type="predicted"/>
<dbReference type="Proteomes" id="UP001205560">
    <property type="component" value="Unassembled WGS sequence"/>
</dbReference>
<evidence type="ECO:0000313" key="2">
    <source>
        <dbReference type="EMBL" id="MCS0589479.1"/>
    </source>
</evidence>
<name>A0ABT2A5R5_9BURK</name>